<protein>
    <submittedName>
        <fullName evidence="6">DNA-binding transcriptional regulator, LysR family</fullName>
    </submittedName>
</protein>
<dbReference type="GO" id="GO:0043565">
    <property type="term" value="F:sequence-specific DNA binding"/>
    <property type="evidence" value="ECO:0007669"/>
    <property type="project" value="TreeGrafter"/>
</dbReference>
<dbReference type="STRING" id="1137284.GCA_001418205_02877"/>
<reference evidence="7" key="1">
    <citation type="submission" date="2015-08" db="EMBL/GenBank/DDBJ databases">
        <authorList>
            <person name="Varghese N."/>
        </authorList>
    </citation>
    <scope>NUCLEOTIDE SEQUENCE [LARGE SCALE GENOMIC DNA]</scope>
    <source>
        <strain evidence="7">JCM 18476</strain>
    </source>
</reference>
<dbReference type="InterPro" id="IPR036388">
    <property type="entry name" value="WH-like_DNA-bd_sf"/>
</dbReference>
<name>A0A0K6IQC3_9GAMM</name>
<evidence type="ECO:0000313" key="6">
    <source>
        <dbReference type="EMBL" id="CUB05301.1"/>
    </source>
</evidence>
<dbReference type="InterPro" id="IPR000847">
    <property type="entry name" value="LysR_HTH_N"/>
</dbReference>
<dbReference type="GO" id="GO:0003700">
    <property type="term" value="F:DNA-binding transcription factor activity"/>
    <property type="evidence" value="ECO:0007669"/>
    <property type="project" value="InterPro"/>
</dbReference>
<dbReference type="PANTHER" id="PTHR30537:SF5">
    <property type="entry name" value="HTH-TYPE TRANSCRIPTIONAL ACTIVATOR TTDR-RELATED"/>
    <property type="match status" value="1"/>
</dbReference>
<dbReference type="PROSITE" id="PS50931">
    <property type="entry name" value="HTH_LYSR"/>
    <property type="match status" value="1"/>
</dbReference>
<dbReference type="EMBL" id="CYHG01000010">
    <property type="protein sequence ID" value="CUB05301.1"/>
    <property type="molecule type" value="Genomic_DNA"/>
</dbReference>
<sequence>MVMFIICILADLCKIVLRWCVAEMTTVTTQEGMTVYDLNDLKSFVSVVETGNLSASAKEIGVSKSTLSRRISHLEEVMRQPLMRRQANRMFANDAGNAFLPFAKSILDTVNRAHRTVDDLKETVSGHLNVGVFTGLSRSWVTQEIFDYLEAFPEINIDVYTLSTFDDVREQTDVAVFMGALQDSNFKSELLGELNCSLYAHKCFLESHQAIDSPQDLEQYEWVNLHDFYSNDTTVSLFHEEHGYHEIPMPRSRLTTDLMGFHLDSIVNGRGVGILPDYLVAMRERHHPGDLIRVLPNWRAPKLPLYLLYAYGHLPKRSQVLLTRLKKAFSASLLLAE</sequence>
<keyword evidence="4" id="KW-0804">Transcription</keyword>
<dbReference type="Pfam" id="PF03466">
    <property type="entry name" value="LysR_substrate"/>
    <property type="match status" value="1"/>
</dbReference>
<evidence type="ECO:0000313" key="7">
    <source>
        <dbReference type="Proteomes" id="UP000182769"/>
    </source>
</evidence>
<dbReference type="Gene3D" id="3.40.190.290">
    <property type="match status" value="1"/>
</dbReference>
<dbReference type="InterPro" id="IPR058163">
    <property type="entry name" value="LysR-type_TF_proteobact-type"/>
</dbReference>
<dbReference type="Proteomes" id="UP000182769">
    <property type="component" value="Unassembled WGS sequence"/>
</dbReference>
<evidence type="ECO:0000256" key="4">
    <source>
        <dbReference type="ARBA" id="ARBA00023163"/>
    </source>
</evidence>
<evidence type="ECO:0000256" key="1">
    <source>
        <dbReference type="ARBA" id="ARBA00009437"/>
    </source>
</evidence>
<gene>
    <name evidence="6" type="ORF">Ga0061065_11036</name>
</gene>
<evidence type="ECO:0000256" key="2">
    <source>
        <dbReference type="ARBA" id="ARBA00023015"/>
    </source>
</evidence>
<evidence type="ECO:0000256" key="3">
    <source>
        <dbReference type="ARBA" id="ARBA00023125"/>
    </source>
</evidence>
<dbReference type="OrthoDB" id="6183733at2"/>
<dbReference type="PANTHER" id="PTHR30537">
    <property type="entry name" value="HTH-TYPE TRANSCRIPTIONAL REGULATOR"/>
    <property type="match status" value="1"/>
</dbReference>
<dbReference type="AlphaFoldDB" id="A0A0K6IQC3"/>
<keyword evidence="7" id="KW-1185">Reference proteome</keyword>
<keyword evidence="2" id="KW-0805">Transcription regulation</keyword>
<dbReference type="InterPro" id="IPR036390">
    <property type="entry name" value="WH_DNA-bd_sf"/>
</dbReference>
<dbReference type="Gene3D" id="1.10.10.10">
    <property type="entry name" value="Winged helix-like DNA-binding domain superfamily/Winged helix DNA-binding domain"/>
    <property type="match status" value="1"/>
</dbReference>
<proteinExistence type="inferred from homology"/>
<organism evidence="6 7">
    <name type="scientific">Marinomonas fungiae</name>
    <dbReference type="NCBI Taxonomy" id="1137284"/>
    <lineage>
        <taxon>Bacteria</taxon>
        <taxon>Pseudomonadati</taxon>
        <taxon>Pseudomonadota</taxon>
        <taxon>Gammaproteobacteria</taxon>
        <taxon>Oceanospirillales</taxon>
        <taxon>Oceanospirillaceae</taxon>
        <taxon>Marinomonas</taxon>
    </lineage>
</organism>
<keyword evidence="3 6" id="KW-0238">DNA-binding</keyword>
<feature type="domain" description="HTH lysR-type" evidence="5">
    <location>
        <begin position="36"/>
        <end position="93"/>
    </location>
</feature>
<dbReference type="InterPro" id="IPR005119">
    <property type="entry name" value="LysR_subst-bd"/>
</dbReference>
<dbReference type="GO" id="GO:0006351">
    <property type="term" value="P:DNA-templated transcription"/>
    <property type="evidence" value="ECO:0007669"/>
    <property type="project" value="TreeGrafter"/>
</dbReference>
<dbReference type="SUPFAM" id="SSF46785">
    <property type="entry name" value="Winged helix' DNA-binding domain"/>
    <property type="match status" value="1"/>
</dbReference>
<comment type="similarity">
    <text evidence="1">Belongs to the LysR transcriptional regulatory family.</text>
</comment>
<accession>A0A0K6IQC3</accession>
<dbReference type="SUPFAM" id="SSF53850">
    <property type="entry name" value="Periplasmic binding protein-like II"/>
    <property type="match status" value="1"/>
</dbReference>
<dbReference type="Pfam" id="PF00126">
    <property type="entry name" value="HTH_1"/>
    <property type="match status" value="1"/>
</dbReference>
<evidence type="ECO:0000259" key="5">
    <source>
        <dbReference type="PROSITE" id="PS50931"/>
    </source>
</evidence>